<dbReference type="InterPro" id="IPR017853">
    <property type="entry name" value="GH"/>
</dbReference>
<dbReference type="InterPro" id="IPR002252">
    <property type="entry name" value="Glyco_hydro_36"/>
</dbReference>
<evidence type="ECO:0000256" key="4">
    <source>
        <dbReference type="ARBA" id="ARBA00023295"/>
    </source>
</evidence>
<reference evidence="10" key="1">
    <citation type="journal article" date="2019" name="Int. J. Syst. Evol. Microbiol.">
        <title>The Global Catalogue of Microorganisms (GCM) 10K type strain sequencing project: providing services to taxonomists for standard genome sequencing and annotation.</title>
        <authorList>
            <consortium name="The Broad Institute Genomics Platform"/>
            <consortium name="The Broad Institute Genome Sequencing Center for Infectious Disease"/>
            <person name="Wu L."/>
            <person name="Ma J."/>
        </authorList>
    </citation>
    <scope>NUCLEOTIDE SEQUENCE [LARGE SCALE GENOMIC DNA]</scope>
    <source>
        <strain evidence="10">FCH27</strain>
    </source>
</reference>
<dbReference type="PRINTS" id="PR00743">
    <property type="entry name" value="GLHYDRLASE36"/>
</dbReference>
<dbReference type="PIRSF" id="PIRSF005536">
    <property type="entry name" value="Agal"/>
    <property type="match status" value="1"/>
</dbReference>
<evidence type="ECO:0000256" key="2">
    <source>
        <dbReference type="ARBA" id="ARBA00012755"/>
    </source>
</evidence>
<gene>
    <name evidence="9" type="ORF">ACFQO6_10655</name>
</gene>
<dbReference type="GO" id="GO:0004557">
    <property type="term" value="F:alpha-galactosidase activity"/>
    <property type="evidence" value="ECO:0007669"/>
    <property type="project" value="UniProtKB-EC"/>
</dbReference>
<dbReference type="EC" id="3.2.1.22" evidence="2 5"/>
<dbReference type="InterPro" id="IPR031704">
    <property type="entry name" value="Glyco_hydro_36_N"/>
</dbReference>
<dbReference type="Pfam" id="PF16875">
    <property type="entry name" value="Glyco_hydro_36N"/>
    <property type="match status" value="1"/>
</dbReference>
<feature type="domain" description="Glycosyl hydrolase family 36 N-terminal" evidence="8">
    <location>
        <begin position="36"/>
        <end position="274"/>
    </location>
</feature>
<evidence type="ECO:0000256" key="3">
    <source>
        <dbReference type="ARBA" id="ARBA00022801"/>
    </source>
</evidence>
<dbReference type="Gene3D" id="2.70.98.60">
    <property type="entry name" value="alpha-galactosidase from lactobacil brevis"/>
    <property type="match status" value="1"/>
</dbReference>
<dbReference type="Pfam" id="PF02065">
    <property type="entry name" value="Melibiase"/>
    <property type="match status" value="1"/>
</dbReference>
<keyword evidence="3 5" id="KW-0378">Hydrolase</keyword>
<evidence type="ECO:0000256" key="1">
    <source>
        <dbReference type="ARBA" id="ARBA00001255"/>
    </source>
</evidence>
<evidence type="ECO:0000313" key="9">
    <source>
        <dbReference type="EMBL" id="MFC7360732.1"/>
    </source>
</evidence>
<evidence type="ECO:0000256" key="5">
    <source>
        <dbReference type="PIRNR" id="PIRNR005536"/>
    </source>
</evidence>
<protein>
    <recommendedName>
        <fullName evidence="2 5">Alpha-galactosidase</fullName>
        <ecNumber evidence="2 5">3.2.1.22</ecNumber>
    </recommendedName>
</protein>
<dbReference type="Pfam" id="PF16874">
    <property type="entry name" value="Glyco_hydro_36C"/>
    <property type="match status" value="1"/>
</dbReference>
<evidence type="ECO:0000313" key="10">
    <source>
        <dbReference type="Proteomes" id="UP001596524"/>
    </source>
</evidence>
<dbReference type="Gene3D" id="3.20.20.70">
    <property type="entry name" value="Aldolase class I"/>
    <property type="match status" value="1"/>
</dbReference>
<dbReference type="Proteomes" id="UP001596524">
    <property type="component" value="Unassembled WGS sequence"/>
</dbReference>
<dbReference type="CDD" id="cd14791">
    <property type="entry name" value="GH36"/>
    <property type="match status" value="1"/>
</dbReference>
<dbReference type="InterPro" id="IPR031705">
    <property type="entry name" value="Glyco_hydro_36_C"/>
</dbReference>
<dbReference type="PANTHER" id="PTHR43053:SF3">
    <property type="entry name" value="ALPHA-GALACTOSIDASE C-RELATED"/>
    <property type="match status" value="1"/>
</dbReference>
<dbReference type="SUPFAM" id="SSF51445">
    <property type="entry name" value="(Trans)glycosidases"/>
    <property type="match status" value="1"/>
</dbReference>
<accession>A0ABW2N3T2</accession>
<dbReference type="InterPro" id="IPR050985">
    <property type="entry name" value="Alpha-glycosidase_related"/>
</dbReference>
<proteinExistence type="inferred from homology"/>
<dbReference type="InterPro" id="IPR013785">
    <property type="entry name" value="Aldolase_TIM"/>
</dbReference>
<dbReference type="InterPro" id="IPR013780">
    <property type="entry name" value="Glyco_hydro_b"/>
</dbReference>
<comment type="catalytic activity">
    <reaction evidence="1 5">
        <text>Hydrolysis of terminal, non-reducing alpha-D-galactose residues in alpha-D-galactosides, including galactose oligosaccharides, galactomannans and galactolipids.</text>
        <dbReference type="EC" id="3.2.1.22"/>
    </reaction>
</comment>
<comment type="similarity">
    <text evidence="5">Belongs to the glycosyl hydrolase.</text>
</comment>
<dbReference type="EMBL" id="JBHTCH010000014">
    <property type="protein sequence ID" value="MFC7360732.1"/>
    <property type="molecule type" value="Genomic_DNA"/>
</dbReference>
<evidence type="ECO:0000256" key="6">
    <source>
        <dbReference type="SAM" id="MobiDB-lite"/>
    </source>
</evidence>
<keyword evidence="10" id="KW-1185">Reference proteome</keyword>
<feature type="compositionally biased region" description="Low complexity" evidence="6">
    <location>
        <begin position="1"/>
        <end position="10"/>
    </location>
</feature>
<dbReference type="PANTHER" id="PTHR43053">
    <property type="entry name" value="GLYCOSIDASE FAMILY 31"/>
    <property type="match status" value="1"/>
</dbReference>
<sequence length="728" mass="78707">MNTPRRSSPPSRAPEPPLHLTRGGVSLVLARDKGGVPEVLHWGAPLGDLDDAALTHLAAARRPGVANSSYNLPRRTGLVPDGARGFSGTPGLEGHRVGGTARAAAPSLVEWEVRAPAEDADLAVVTCTSTDDEAGWTVEVELALDDAGLLHARTAVTNSADGDLHLRSVLTALPVAAHATELLDLTGRWCKERSPQRHPWVQGTHRRDARRGRTGHDATLLMVAGTPSFTFGTGEVWAVHTAWSGNHTTYAERTPEGDCLLGGGELLAPGEVVLRPGETYHSPQLLGSWSPAGLDPLSHRFHAHLRGVTPRARTERPVIANTWEAVYFDQSLERLSELADVAASVGVERFVLDDGWFLGRRNDTAGLGDWTVDPAVWPQGLGPLVDHVTRRGMEFGLWVEPEMVNLDSETARTHPERVLGGREAPPPEWRHQQVLDLQDESAYADVRDALLALLDELDIAYLKWDHNRDLTDATHDGRPAVHGQTLAFYRLLDELREAHPALEIESCSSGGGRVDAEVLARTDRIWPSDTIDPLERQHLQRWTSLLVPPELMGSHVGGPTAHTTRRTHALRYRAATALLHSFGIEWDLTGLDEGDLAELRSWIDLHKQVRPLIGTGRLVHPDHPDPAVLVTGVVAEDASAACYVVATVAATATQHPAALRLTSLDPDRSYALSEELPPPPGGADFSGGWSAPGNVLTGRVLAELGVVLPPLLPEEVRVLRAVAVDTSA</sequence>
<comment type="caution">
    <text evidence="9">The sequence shown here is derived from an EMBL/GenBank/DDBJ whole genome shotgun (WGS) entry which is preliminary data.</text>
</comment>
<dbReference type="RefSeq" id="WP_255888739.1">
    <property type="nucleotide sequence ID" value="NZ_JAFMZM010000001.1"/>
</dbReference>
<evidence type="ECO:0000259" key="7">
    <source>
        <dbReference type="Pfam" id="PF16874"/>
    </source>
</evidence>
<dbReference type="PROSITE" id="PS00512">
    <property type="entry name" value="ALPHA_GALACTOSIDASE"/>
    <property type="match status" value="1"/>
</dbReference>
<dbReference type="Gene3D" id="2.60.40.1180">
    <property type="entry name" value="Golgi alpha-mannosidase II"/>
    <property type="match status" value="1"/>
</dbReference>
<name>A0ABW2N3T2_9ACTN</name>
<feature type="domain" description="Glycosyl hydrolase family 36 C-terminal" evidence="7">
    <location>
        <begin position="631"/>
        <end position="710"/>
    </location>
</feature>
<evidence type="ECO:0000259" key="8">
    <source>
        <dbReference type="Pfam" id="PF16875"/>
    </source>
</evidence>
<dbReference type="InterPro" id="IPR038417">
    <property type="entry name" value="Alpga-gal_N_sf"/>
</dbReference>
<organism evidence="9 10">
    <name type="scientific">Nocardioides astragali</name>
    <dbReference type="NCBI Taxonomy" id="1776736"/>
    <lineage>
        <taxon>Bacteria</taxon>
        <taxon>Bacillati</taxon>
        <taxon>Actinomycetota</taxon>
        <taxon>Actinomycetes</taxon>
        <taxon>Propionibacteriales</taxon>
        <taxon>Nocardioidaceae</taxon>
        <taxon>Nocardioides</taxon>
    </lineage>
</organism>
<dbReference type="InterPro" id="IPR000111">
    <property type="entry name" value="Glyco_hydro_27/36_CS"/>
</dbReference>
<keyword evidence="4 5" id="KW-0326">Glycosidase</keyword>
<feature type="region of interest" description="Disordered" evidence="6">
    <location>
        <begin position="1"/>
        <end position="20"/>
    </location>
</feature>